<dbReference type="AlphaFoldDB" id="A0AAD9HB95"/>
<keyword evidence="1" id="KW-1133">Transmembrane helix</keyword>
<comment type="caution">
    <text evidence="2">The sequence shown here is derived from an EMBL/GenBank/DDBJ whole genome shotgun (WGS) entry which is preliminary data.</text>
</comment>
<feature type="transmembrane region" description="Helical" evidence="1">
    <location>
        <begin position="24"/>
        <end position="42"/>
    </location>
</feature>
<reference evidence="2" key="1">
    <citation type="submission" date="2021-06" db="EMBL/GenBank/DDBJ databases">
        <title>Comparative genomics, transcriptomics and evolutionary studies reveal genomic signatures of adaptation to plant cell wall in hemibiotrophic fungi.</title>
        <authorList>
            <consortium name="DOE Joint Genome Institute"/>
            <person name="Baroncelli R."/>
            <person name="Diaz J.F."/>
            <person name="Benocci T."/>
            <person name="Peng M."/>
            <person name="Battaglia E."/>
            <person name="Haridas S."/>
            <person name="Andreopoulos W."/>
            <person name="Labutti K."/>
            <person name="Pangilinan J."/>
            <person name="Floch G.L."/>
            <person name="Makela M.R."/>
            <person name="Henrissat B."/>
            <person name="Grigoriev I.V."/>
            <person name="Crouch J.A."/>
            <person name="De Vries R.P."/>
            <person name="Sukno S.A."/>
            <person name="Thon M.R."/>
        </authorList>
    </citation>
    <scope>NUCLEOTIDE SEQUENCE</scope>
    <source>
        <strain evidence="2">MAFF235873</strain>
    </source>
</reference>
<keyword evidence="1" id="KW-0812">Transmembrane</keyword>
<evidence type="ECO:0000313" key="3">
    <source>
        <dbReference type="Proteomes" id="UP001232148"/>
    </source>
</evidence>
<gene>
    <name evidence="2" type="ORF">LX32DRAFT_44203</name>
</gene>
<dbReference type="Proteomes" id="UP001232148">
    <property type="component" value="Unassembled WGS sequence"/>
</dbReference>
<organism evidence="2 3">
    <name type="scientific">Colletotrichum zoysiae</name>
    <dbReference type="NCBI Taxonomy" id="1216348"/>
    <lineage>
        <taxon>Eukaryota</taxon>
        <taxon>Fungi</taxon>
        <taxon>Dikarya</taxon>
        <taxon>Ascomycota</taxon>
        <taxon>Pezizomycotina</taxon>
        <taxon>Sordariomycetes</taxon>
        <taxon>Hypocreomycetidae</taxon>
        <taxon>Glomerellales</taxon>
        <taxon>Glomerellaceae</taxon>
        <taxon>Colletotrichum</taxon>
        <taxon>Colletotrichum graminicola species complex</taxon>
    </lineage>
</organism>
<sequence>MEVTKFRYLDACTFLHIPGSLARYLAYLVGTSYPLLSFRYSFHDMGRPTLHRQAAPPTPSSNIINNNTPALPPRVPNCLHFWFDASHHHHPSFTSKQTSPTLSFPLDGAFMSTAQRF</sequence>
<evidence type="ECO:0000256" key="1">
    <source>
        <dbReference type="SAM" id="Phobius"/>
    </source>
</evidence>
<name>A0AAD9HB95_9PEZI</name>
<protein>
    <submittedName>
        <fullName evidence="2">Uncharacterized protein</fullName>
    </submittedName>
</protein>
<keyword evidence="3" id="KW-1185">Reference proteome</keyword>
<evidence type="ECO:0000313" key="2">
    <source>
        <dbReference type="EMBL" id="KAK2025861.1"/>
    </source>
</evidence>
<accession>A0AAD9HB95</accession>
<proteinExistence type="predicted"/>
<dbReference type="EMBL" id="MU842927">
    <property type="protein sequence ID" value="KAK2025861.1"/>
    <property type="molecule type" value="Genomic_DNA"/>
</dbReference>
<keyword evidence="1" id="KW-0472">Membrane</keyword>